<feature type="domain" description="CHAT" evidence="2">
    <location>
        <begin position="97"/>
        <end position="350"/>
    </location>
</feature>
<dbReference type="InterPro" id="IPR011990">
    <property type="entry name" value="TPR-like_helical_dom_sf"/>
</dbReference>
<dbReference type="InterPro" id="IPR027417">
    <property type="entry name" value="P-loop_NTPase"/>
</dbReference>
<dbReference type="Pfam" id="PF13191">
    <property type="entry name" value="AAA_16"/>
    <property type="match status" value="1"/>
</dbReference>
<dbReference type="Proteomes" id="UP001597114">
    <property type="component" value="Unassembled WGS sequence"/>
</dbReference>
<dbReference type="InterPro" id="IPR024983">
    <property type="entry name" value="CHAT_dom"/>
</dbReference>
<reference evidence="5" key="1">
    <citation type="journal article" date="2019" name="Int. J. Syst. Evol. Microbiol.">
        <title>The Global Catalogue of Microorganisms (GCM) 10K type strain sequencing project: providing services to taxonomists for standard genome sequencing and annotation.</title>
        <authorList>
            <consortium name="The Broad Institute Genomics Platform"/>
            <consortium name="The Broad Institute Genome Sequencing Center for Infectious Disease"/>
            <person name="Wu L."/>
            <person name="Ma J."/>
        </authorList>
    </citation>
    <scope>NUCLEOTIDE SEQUENCE [LARGE SCALE GENOMIC DNA]</scope>
    <source>
        <strain evidence="5">CCM 7043</strain>
    </source>
</reference>
<protein>
    <submittedName>
        <fullName evidence="4">Tetratricopeptide repeat protein</fullName>
    </submittedName>
</protein>
<dbReference type="SUPFAM" id="SSF52540">
    <property type="entry name" value="P-loop containing nucleoside triphosphate hydrolases"/>
    <property type="match status" value="1"/>
</dbReference>
<proteinExistence type="predicted"/>
<evidence type="ECO:0000259" key="3">
    <source>
        <dbReference type="Pfam" id="PF13191"/>
    </source>
</evidence>
<dbReference type="Pfam" id="PF13424">
    <property type="entry name" value="TPR_12"/>
    <property type="match status" value="4"/>
</dbReference>
<dbReference type="Gene3D" id="1.25.40.10">
    <property type="entry name" value="Tetratricopeptide repeat domain"/>
    <property type="match status" value="3"/>
</dbReference>
<organism evidence="4 5">
    <name type="scientific">Pseudonocardia yunnanensis</name>
    <dbReference type="NCBI Taxonomy" id="58107"/>
    <lineage>
        <taxon>Bacteria</taxon>
        <taxon>Bacillati</taxon>
        <taxon>Actinomycetota</taxon>
        <taxon>Actinomycetes</taxon>
        <taxon>Pseudonocardiales</taxon>
        <taxon>Pseudonocardiaceae</taxon>
        <taxon>Pseudonocardia</taxon>
    </lineage>
</organism>
<name>A0ABW4FBA4_9PSEU</name>
<feature type="region of interest" description="Disordered" evidence="1">
    <location>
        <begin position="262"/>
        <end position="283"/>
    </location>
</feature>
<dbReference type="Pfam" id="PF07721">
    <property type="entry name" value="TPR_4"/>
    <property type="match status" value="1"/>
</dbReference>
<dbReference type="Pfam" id="PF12770">
    <property type="entry name" value="CHAT"/>
    <property type="match status" value="1"/>
</dbReference>
<dbReference type="InterPro" id="IPR019734">
    <property type="entry name" value="TPR_rpt"/>
</dbReference>
<feature type="domain" description="Orc1-like AAA ATPase" evidence="3">
    <location>
        <begin position="404"/>
        <end position="530"/>
    </location>
</feature>
<sequence>MVVDGTGFEVLADHERMGPRRVLEPADVDLLEGLAGRYLRAVQTRSDAAVFVGLGRELYRWLDGEHGQLSSVLERATSPLVFEIVGQGSPTDRAWAVLRAPFELLARLDGGFLAADGLMRFSVVRRLGTATEQPVPDQFRLGLAFMASSPRGQHELDFEAEEAAILKAVGESRVDLVVDDTGDPEQLGHRLADLGGMPVVHLSCHGVNNWQARTGAPGVPVLMMEDDVGEGRPTTAADLVSLLAVGPRLLFVSACLTATGADATGHLPPGGERKGEAGPAAGGGRPVAHSFVTALVTAGVPAVIAWDGSVGDRAATLFAEQLYRSLADRARLSVAVGDARRVLLESDNPQLREDWHLARLWLGPRGGGPLVAGSRKRSLVSATHGTKTFLGRKRQVPVAAAQMFVGRRPEMQDALRALRSGERSGALLHGQGRLGKSSLAARIADRCPDRAVAVVFGDYSALAILDAVAEAVRTNPAARDLIAQRLPEVRARPEAIESVLIDLLAGPCAQTGDGQRPLLLIIDDLEQILVADAAGPHQVASDHAPVLAAVLRAFDPAETDSRLLLTSRFTFALNGLEAQLQPVQLRPLSTVAQRKLQRRQQALTPSQQQVERAGLAARALSVSRGNPGLQDLIGLRLVYGEQVPLRRAEAAVAGMETYLHQGDLPSDAEVRVFLENLALDTLLQEAGPADRALLRATTLFDLPVPQSVIETLAELVGGSPDRLRGFGLLDPYQDQYDPARSALAANPLTAGRVDPLSTREQAALAAVTVASLFAAWGGTAPRPRRDYELDLQLTRVALLGDNALVVAACAVGAIRELRVGPAADALRFGHDVIELLDRHNQDAPLSLLRAVADAAFTSGDGSAGEALLDRAMREAVAGEQELGNPLDQARVIVERARRLITRGETQQAEQLFRRTHQVFMTAGSEREAAAVMGDLTDMAFRRGDYDEALRIYREVQLPVYERLGDSLGTAITWGRIAEIAFQRGDCDEALRIYREVQLPVYECLGDTRSTAATWGRIAEIAFQRGDYDEALRIYREVELPVYERLGDSLGTATTWGRIADIAFQRGDYDEALRVRREVQLPVYERLGDTRSTATTWGQIADIAFQRGDYDEALRVRREVELPVYERLGDIRSTAATWGQIADIAFRRGDYDEALRVRREVGLPVYEHLGDTRSTATTWGQIADIAFQRGDYDEALRVRREVELPVYEHLGDTRSTATTWGQIADIAFRRGDYDEALRVRREVELPVYERLGDIRSTALTWGRIADIAFRRGDYDEALRICREVQLPVYERLGDIRSTALTWGQIADIAFQRGDYDEALRVRREVELPVYERLGDIRSTALTWGQIADIAYQRGDYDEAAELRQKRLEVTKQLGDLDGIGAATWDLARIDLARDDYESARPRLVESFQTMRQLGRSDGIAVVGFSLGKLLASIGQADQARDLLGLSLAAASKIGDFELMIHINELLLALPGGGTKER</sequence>
<evidence type="ECO:0000313" key="4">
    <source>
        <dbReference type="EMBL" id="MFD1524373.1"/>
    </source>
</evidence>
<accession>A0ABW4FBA4</accession>
<gene>
    <name evidence="4" type="ORF">ACFSJD_43285</name>
</gene>
<dbReference type="PANTHER" id="PTHR10098">
    <property type="entry name" value="RAPSYN-RELATED"/>
    <property type="match status" value="1"/>
</dbReference>
<evidence type="ECO:0000259" key="2">
    <source>
        <dbReference type="Pfam" id="PF12770"/>
    </source>
</evidence>
<evidence type="ECO:0000256" key="1">
    <source>
        <dbReference type="SAM" id="MobiDB-lite"/>
    </source>
</evidence>
<keyword evidence="5" id="KW-1185">Reference proteome</keyword>
<dbReference type="SMART" id="SM00028">
    <property type="entry name" value="TPR"/>
    <property type="match status" value="4"/>
</dbReference>
<comment type="caution">
    <text evidence="4">The sequence shown here is derived from an EMBL/GenBank/DDBJ whole genome shotgun (WGS) entry which is preliminary data.</text>
</comment>
<dbReference type="InterPro" id="IPR041664">
    <property type="entry name" value="AAA_16"/>
</dbReference>
<dbReference type="Gene3D" id="3.40.50.300">
    <property type="entry name" value="P-loop containing nucleotide triphosphate hydrolases"/>
    <property type="match status" value="1"/>
</dbReference>
<dbReference type="InterPro" id="IPR011717">
    <property type="entry name" value="TPR-4"/>
</dbReference>
<dbReference type="SUPFAM" id="SSF48452">
    <property type="entry name" value="TPR-like"/>
    <property type="match status" value="4"/>
</dbReference>
<evidence type="ECO:0000313" key="5">
    <source>
        <dbReference type="Proteomes" id="UP001597114"/>
    </source>
</evidence>
<dbReference type="EMBL" id="JBHUCO010000082">
    <property type="protein sequence ID" value="MFD1524373.1"/>
    <property type="molecule type" value="Genomic_DNA"/>
</dbReference>
<dbReference type="RefSeq" id="WP_344717481.1">
    <property type="nucleotide sequence ID" value="NZ_BAAAUS010000001.1"/>
</dbReference>